<gene>
    <name evidence="1" type="ordered locus">VIT_16s0100g00260</name>
</gene>
<sequence length="17" mass="1998">MGMMIGKVKTRKNRFSL</sequence>
<proteinExistence type="predicted"/>
<dbReference type="EMBL" id="FN596000">
    <property type="protein sequence ID" value="CCB56481.1"/>
    <property type="molecule type" value="Genomic_DNA"/>
</dbReference>
<organism evidence="1 2">
    <name type="scientific">Vitis vinifera</name>
    <name type="common">Grape</name>
    <dbReference type="NCBI Taxonomy" id="29760"/>
    <lineage>
        <taxon>Eukaryota</taxon>
        <taxon>Viridiplantae</taxon>
        <taxon>Streptophyta</taxon>
        <taxon>Embryophyta</taxon>
        <taxon>Tracheophyta</taxon>
        <taxon>Spermatophyta</taxon>
        <taxon>Magnoliopsida</taxon>
        <taxon>eudicotyledons</taxon>
        <taxon>Gunneridae</taxon>
        <taxon>Pentapetalae</taxon>
        <taxon>rosids</taxon>
        <taxon>Vitales</taxon>
        <taxon>Vitaceae</taxon>
        <taxon>Viteae</taxon>
        <taxon>Vitis</taxon>
    </lineage>
</organism>
<name>F6HP75_VITVI</name>
<evidence type="ECO:0000313" key="1">
    <source>
        <dbReference type="EMBL" id="CCB56481.1"/>
    </source>
</evidence>
<dbReference type="AlphaFoldDB" id="F6HP75"/>
<keyword evidence="2" id="KW-1185">Reference proteome</keyword>
<dbReference type="Proteomes" id="UP000009183">
    <property type="component" value="Chromosome 16"/>
</dbReference>
<dbReference type="HOGENOM" id="CLU_3432179_0_0_1"/>
<protein>
    <submittedName>
        <fullName evidence="1">Uncharacterized protein</fullName>
    </submittedName>
</protein>
<dbReference type="InParanoid" id="F6HP75"/>
<accession>F6HP75</accession>
<reference evidence="2" key="1">
    <citation type="journal article" date="2007" name="Nature">
        <title>The grapevine genome sequence suggests ancestral hexaploidization in major angiosperm phyla.</title>
        <authorList>
            <consortium name="The French-Italian Public Consortium for Grapevine Genome Characterization."/>
            <person name="Jaillon O."/>
            <person name="Aury J.-M."/>
            <person name="Noel B."/>
            <person name="Policriti A."/>
            <person name="Clepet C."/>
            <person name="Casagrande A."/>
            <person name="Choisne N."/>
            <person name="Aubourg S."/>
            <person name="Vitulo N."/>
            <person name="Jubin C."/>
            <person name="Vezzi A."/>
            <person name="Legeai F."/>
            <person name="Hugueney P."/>
            <person name="Dasilva C."/>
            <person name="Horner D."/>
            <person name="Mica E."/>
            <person name="Jublot D."/>
            <person name="Poulain J."/>
            <person name="Bruyere C."/>
            <person name="Billault A."/>
            <person name="Segurens B."/>
            <person name="Gouyvenoux M."/>
            <person name="Ugarte E."/>
            <person name="Cattonaro F."/>
            <person name="Anthouard V."/>
            <person name="Vico V."/>
            <person name="Del Fabbro C."/>
            <person name="Alaux M."/>
            <person name="Di Gaspero G."/>
            <person name="Dumas V."/>
            <person name="Felice N."/>
            <person name="Paillard S."/>
            <person name="Juman I."/>
            <person name="Moroldo M."/>
            <person name="Scalabrin S."/>
            <person name="Canaguier A."/>
            <person name="Le Clainche I."/>
            <person name="Malacrida G."/>
            <person name="Durand E."/>
            <person name="Pesole G."/>
            <person name="Laucou V."/>
            <person name="Chatelet P."/>
            <person name="Merdinoglu D."/>
            <person name="Delledonne M."/>
            <person name="Pezzotti M."/>
            <person name="Lecharny A."/>
            <person name="Scarpelli C."/>
            <person name="Artiguenave F."/>
            <person name="Pe M.E."/>
            <person name="Valle G."/>
            <person name="Morgante M."/>
            <person name="Caboche M."/>
            <person name="Adam-Blondon A.-F."/>
            <person name="Weissenbach J."/>
            <person name="Quetier F."/>
            <person name="Wincker P."/>
        </authorList>
    </citation>
    <scope>NUCLEOTIDE SEQUENCE [LARGE SCALE GENOMIC DNA]</scope>
    <source>
        <strain evidence="2">cv. Pinot noir / PN40024</strain>
    </source>
</reference>
<evidence type="ECO:0000313" key="2">
    <source>
        <dbReference type="Proteomes" id="UP000009183"/>
    </source>
</evidence>